<sequence length="817" mass="86945">TYQPVMAGVLESPMSIDSPTTAYTRPPAPTERAGPLTNVDDTLLSSSPDLPHPHALIESIIAGATTESLERTKIGVEQPRTDLIPTRNDADEALFNPLVDPVSSAPTSSKTAPVEDREPDVDATQLDHEDSIVPEKPPPRIHLRVPTKSTTSPVSSAATSTNDVLADVEPSAVQQPAAANGWINMDNAQSHGKPPKSTRATPAPSRGQGKARGRGGNNGSDVQASSSRAPLATTTISPAGSRNNTLQDSLRKLPGMQGSKRTGLSASRRTPVSGKKKLQTPILAKGTQSASESPTSKVLGVAARASTATTTHVSPVILPTTLSATNEATLLEPVDVRPRIYGGKQRASGGRVSHRNLDLAQTTPTKAMLPTLPPKRKNTYNGGGAAIVSASRLTRQNSSTSDTSGIRMVAITGFLGDDLDQAVRKLEAHGLTITDNPLLADVCVRQGKLGRTLKVLCALARGIPVVSPDWVSDLSSMALRTRSTSSHKTPATLAQRHLITDRATEREWGFTLTETLQKARDMSGQLLAGYCVYVTPNVARPDPACLSVMVKSAGGFVLNDFGRLEERILRGEENIQPDPHLNRSVSATTAPDLDGSGTPTLSTAECMLAGELTESSTEPDNDSDEDWGAEKARGRRTSTGGMISNNGSGSHRRRRKTLPKLAKIEYESSDEDTRRFKLKSEPSMIFAPPNIGSAATTPVRNRGASESPSVRQRLSANNKRRRIQESPSISATAMHFALGGCDAGPATVAFDPQCSRQDMAILLTARKSELGIPADAQLLVVSANTEPAVRKMWETHGAVIIEPELIIQSIIHCSRQF</sequence>
<keyword evidence="2" id="KW-1185">Reference proteome</keyword>
<proteinExistence type="predicted"/>
<evidence type="ECO:0000313" key="1">
    <source>
        <dbReference type="EMBL" id="KAJ2809977.1"/>
    </source>
</evidence>
<dbReference type="EMBL" id="JANBUP010000840">
    <property type="protein sequence ID" value="KAJ2809977.1"/>
    <property type="molecule type" value="Genomic_DNA"/>
</dbReference>
<feature type="non-terminal residue" evidence="1">
    <location>
        <position position="1"/>
    </location>
</feature>
<gene>
    <name evidence="1" type="ORF">H4S07_002944</name>
</gene>
<protein>
    <submittedName>
        <fullName evidence="1">Uncharacterized protein</fullName>
    </submittedName>
</protein>
<reference evidence="1" key="1">
    <citation type="submission" date="2022-07" db="EMBL/GenBank/DDBJ databases">
        <title>Phylogenomic reconstructions and comparative analyses of Kickxellomycotina fungi.</title>
        <authorList>
            <person name="Reynolds N.K."/>
            <person name="Stajich J.E."/>
            <person name="Barry K."/>
            <person name="Grigoriev I.V."/>
            <person name="Crous P."/>
            <person name="Smith M.E."/>
        </authorList>
    </citation>
    <scope>NUCLEOTIDE SEQUENCE</scope>
    <source>
        <strain evidence="1">CBS 102833</strain>
    </source>
</reference>
<accession>A0ACC1LJ76</accession>
<name>A0ACC1LJ76_9FUNG</name>
<comment type="caution">
    <text evidence="1">The sequence shown here is derived from an EMBL/GenBank/DDBJ whole genome shotgun (WGS) entry which is preliminary data.</text>
</comment>
<dbReference type="Proteomes" id="UP001140096">
    <property type="component" value="Unassembled WGS sequence"/>
</dbReference>
<evidence type="ECO:0000313" key="2">
    <source>
        <dbReference type="Proteomes" id="UP001140096"/>
    </source>
</evidence>
<organism evidence="1 2">
    <name type="scientific">Coemansia furcata</name>
    <dbReference type="NCBI Taxonomy" id="417177"/>
    <lineage>
        <taxon>Eukaryota</taxon>
        <taxon>Fungi</taxon>
        <taxon>Fungi incertae sedis</taxon>
        <taxon>Zoopagomycota</taxon>
        <taxon>Kickxellomycotina</taxon>
        <taxon>Kickxellomycetes</taxon>
        <taxon>Kickxellales</taxon>
        <taxon>Kickxellaceae</taxon>
        <taxon>Coemansia</taxon>
    </lineage>
</organism>